<dbReference type="Proteomes" id="UP000632154">
    <property type="component" value="Unassembled WGS sequence"/>
</dbReference>
<organism evidence="1 2">
    <name type="scientific">Deinococcus piscis</name>
    <dbReference type="NCBI Taxonomy" id="394230"/>
    <lineage>
        <taxon>Bacteria</taxon>
        <taxon>Thermotogati</taxon>
        <taxon>Deinococcota</taxon>
        <taxon>Deinococci</taxon>
        <taxon>Deinococcales</taxon>
        <taxon>Deinococcaceae</taxon>
        <taxon>Deinococcus</taxon>
    </lineage>
</organism>
<evidence type="ECO:0008006" key="3">
    <source>
        <dbReference type="Google" id="ProtNLM"/>
    </source>
</evidence>
<keyword evidence="2" id="KW-1185">Reference proteome</keyword>
<evidence type="ECO:0000313" key="1">
    <source>
        <dbReference type="EMBL" id="GHF96292.1"/>
    </source>
</evidence>
<dbReference type="InterPro" id="IPR029057">
    <property type="entry name" value="PRTase-like"/>
</dbReference>
<gene>
    <name evidence="1" type="ORF">GCM10017783_05200</name>
</gene>
<dbReference type="RefSeq" id="WP_189642123.1">
    <property type="nucleotide sequence ID" value="NZ_BNAL01000004.1"/>
</dbReference>
<evidence type="ECO:0000313" key="2">
    <source>
        <dbReference type="Proteomes" id="UP000632154"/>
    </source>
</evidence>
<accession>A0ABQ3K1E0</accession>
<dbReference type="CDD" id="cd06223">
    <property type="entry name" value="PRTases_typeI"/>
    <property type="match status" value="1"/>
</dbReference>
<comment type="caution">
    <text evidence="1">The sequence shown here is derived from an EMBL/GenBank/DDBJ whole genome shotgun (WGS) entry which is preliminary data.</text>
</comment>
<dbReference type="EMBL" id="BNAL01000004">
    <property type="protein sequence ID" value="GHF96292.1"/>
    <property type="molecule type" value="Genomic_DNA"/>
</dbReference>
<reference evidence="2" key="1">
    <citation type="journal article" date="2019" name="Int. J. Syst. Evol. Microbiol.">
        <title>The Global Catalogue of Microorganisms (GCM) 10K type strain sequencing project: providing services to taxonomists for standard genome sequencing and annotation.</title>
        <authorList>
            <consortium name="The Broad Institute Genomics Platform"/>
            <consortium name="The Broad Institute Genome Sequencing Center for Infectious Disease"/>
            <person name="Wu L."/>
            <person name="Ma J."/>
        </authorList>
    </citation>
    <scope>NUCLEOTIDE SEQUENCE [LARGE SCALE GENOMIC DNA]</scope>
    <source>
        <strain evidence="2">CGMCC 1.18439</strain>
    </source>
</reference>
<dbReference type="InterPro" id="IPR000836">
    <property type="entry name" value="PRTase_dom"/>
</dbReference>
<name>A0ABQ3K1E0_9DEIO</name>
<dbReference type="SUPFAM" id="SSF53271">
    <property type="entry name" value="PRTase-like"/>
    <property type="match status" value="1"/>
</dbReference>
<protein>
    <recommendedName>
        <fullName evidence="3">Orotate phosphoribosyltransferase</fullName>
    </recommendedName>
</protein>
<sequence length="184" mass="20153">MNVLSFLQVQGCFREGHTAFKNGLHSGGWLEKGEIVRRPDLLQQLAQQQAQQIAQHWPETTLIVGAPACGAVLASFVGLELGLPVAFAVTGQDIGWHRMHCPQAGQRAVYVDDLICTGRDARRVLAFLRYEKHVALGVSAWLSHTPLAGETLLTLTSAPFENHPADHCPLCQQGQPLIFEGVRE</sequence>
<dbReference type="Gene3D" id="3.40.50.2020">
    <property type="match status" value="1"/>
</dbReference>
<proteinExistence type="predicted"/>